<dbReference type="PANTHER" id="PTHR48019">
    <property type="entry name" value="SERUM RESPONSE FACTOR HOMOLOG"/>
    <property type="match status" value="1"/>
</dbReference>
<dbReference type="GO" id="GO:0002042">
    <property type="term" value="P:cell migration involved in sprouting angiogenesis"/>
    <property type="evidence" value="ECO:0007669"/>
    <property type="project" value="UniProtKB-ARBA"/>
</dbReference>
<proteinExistence type="predicted"/>
<feature type="region of interest" description="Disordered" evidence="7">
    <location>
        <begin position="309"/>
        <end position="335"/>
    </location>
</feature>
<dbReference type="CDD" id="cd00266">
    <property type="entry name" value="MADS_SRF_like"/>
    <property type="match status" value="1"/>
</dbReference>
<feature type="region of interest" description="Disordered" evidence="7">
    <location>
        <begin position="41"/>
        <end position="81"/>
    </location>
</feature>
<dbReference type="GO" id="GO:0010736">
    <property type="term" value="F:serum response element binding"/>
    <property type="evidence" value="ECO:0007669"/>
    <property type="project" value="UniProtKB-ARBA"/>
</dbReference>
<evidence type="ECO:0000313" key="9">
    <source>
        <dbReference type="Ensembl" id="ENSMMOP00000011327.1"/>
    </source>
</evidence>
<dbReference type="Gene3D" id="3.40.1810.10">
    <property type="entry name" value="Transcription factor, MADS-box"/>
    <property type="match status" value="1"/>
</dbReference>
<feature type="compositionally biased region" description="Low complexity" evidence="7">
    <location>
        <begin position="400"/>
        <end position="411"/>
    </location>
</feature>
<dbReference type="InterPro" id="IPR036879">
    <property type="entry name" value="TF_MADSbox_sf"/>
</dbReference>
<dbReference type="SUPFAM" id="SSF55455">
    <property type="entry name" value="SRF-like"/>
    <property type="match status" value="1"/>
</dbReference>
<dbReference type="Proteomes" id="UP000261620">
    <property type="component" value="Unplaced"/>
</dbReference>
<protein>
    <recommendedName>
        <fullName evidence="6">Serum response factor</fullName>
    </recommendedName>
</protein>
<dbReference type="GO" id="GO:0060379">
    <property type="term" value="P:cardiac muscle cell myoblast differentiation"/>
    <property type="evidence" value="ECO:0007669"/>
    <property type="project" value="UniProtKB-ARBA"/>
</dbReference>
<reference evidence="9" key="2">
    <citation type="submission" date="2025-09" db="UniProtKB">
        <authorList>
            <consortium name="Ensembl"/>
        </authorList>
    </citation>
    <scope>IDENTIFICATION</scope>
</reference>
<dbReference type="GO" id="GO:1902895">
    <property type="term" value="P:positive regulation of miRNA transcription"/>
    <property type="evidence" value="ECO:0007669"/>
    <property type="project" value="UniProtKB-ARBA"/>
</dbReference>
<sequence length="540" mass="55062">MLPSRVGSAPSGNGSASGRGSSVYGAGVVGGGIRPVLIKAGQALPGGGESGRQADRDTVGMLGANGPGGPRGARAGNGPGVTSLQTAVQGNMVGLNTGVVLAHGARFDPERENAPLCSGSDNDSDSGDDDEPLGSLGDSRRGVKREREMEAAVTVQEVGVSPGGYGMVPGGVAGAKPGKKTRGRVKIKMEFIDNKLRRYTTFSKRKTGIMKKAYELSTLTGTQVLLLVASETGHVYTFATRKLQPMITSETGKALIQTCLNSPDSPPRSDPSMDQRMSATGFEETDLTYQVSESESMGDTKDTLKPTFTVASLPGTTSSAQSTVPTTSTTMQVSSGPSFPITNYLAPVSAGSNVSANGTVLKTAGASTGVMQLPSGFTFMPGAGVPQQLQAIQVHPNTQSSSNSDSSPEISHTSTNSTAAGLPATIVTSSVPTSVAGHMMYPSSHAVMYASTPALADGGLAVLNAFSQGTQAMQVSHAQAQDTGAVPQVFLTAPPGTVQIPVSTVQLHPMVIGQQSSGSSSNLTELQVVNLDAAQSSKGD</sequence>
<feature type="compositionally biased region" description="Gly residues" evidence="7">
    <location>
        <begin position="63"/>
        <end position="79"/>
    </location>
</feature>
<organism evidence="9 10">
    <name type="scientific">Mola mola</name>
    <name type="common">Ocean sunfish</name>
    <name type="synonym">Tetraodon mola</name>
    <dbReference type="NCBI Taxonomy" id="94237"/>
    <lineage>
        <taxon>Eukaryota</taxon>
        <taxon>Metazoa</taxon>
        <taxon>Chordata</taxon>
        <taxon>Craniata</taxon>
        <taxon>Vertebrata</taxon>
        <taxon>Euteleostomi</taxon>
        <taxon>Actinopterygii</taxon>
        <taxon>Neopterygii</taxon>
        <taxon>Teleostei</taxon>
        <taxon>Neoteleostei</taxon>
        <taxon>Acanthomorphata</taxon>
        <taxon>Eupercaria</taxon>
        <taxon>Tetraodontiformes</taxon>
        <taxon>Molidae</taxon>
        <taxon>Mola</taxon>
    </lineage>
</organism>
<evidence type="ECO:0000256" key="6">
    <source>
        <dbReference type="ARBA" id="ARBA00072990"/>
    </source>
</evidence>
<accession>A0A3Q3WGM3</accession>
<dbReference type="GO" id="GO:0005634">
    <property type="term" value="C:nucleus"/>
    <property type="evidence" value="ECO:0007669"/>
    <property type="project" value="UniProtKB-SubCell"/>
</dbReference>
<dbReference type="InterPro" id="IPR033897">
    <property type="entry name" value="SRF-like_MADS-box"/>
</dbReference>
<dbReference type="GO" id="GO:0000981">
    <property type="term" value="F:DNA-binding transcription factor activity, RNA polymerase II-specific"/>
    <property type="evidence" value="ECO:0007669"/>
    <property type="project" value="InterPro"/>
</dbReference>
<dbReference type="STRING" id="94237.ENSMMOP00000011327"/>
<keyword evidence="5" id="KW-0539">Nucleus</keyword>
<evidence type="ECO:0000256" key="7">
    <source>
        <dbReference type="SAM" id="MobiDB-lite"/>
    </source>
</evidence>
<evidence type="ECO:0000256" key="5">
    <source>
        <dbReference type="ARBA" id="ARBA00023242"/>
    </source>
</evidence>
<evidence type="ECO:0000256" key="3">
    <source>
        <dbReference type="ARBA" id="ARBA00023125"/>
    </source>
</evidence>
<feature type="region of interest" description="Disordered" evidence="7">
    <location>
        <begin position="394"/>
        <end position="421"/>
    </location>
</feature>
<evidence type="ECO:0000256" key="4">
    <source>
        <dbReference type="ARBA" id="ARBA00023163"/>
    </source>
</evidence>
<feature type="domain" description="MADS-box" evidence="8">
    <location>
        <begin position="182"/>
        <end position="242"/>
    </location>
</feature>
<reference evidence="9" key="1">
    <citation type="submission" date="2025-08" db="UniProtKB">
        <authorList>
            <consortium name="Ensembl"/>
        </authorList>
    </citation>
    <scope>IDENTIFICATION</scope>
</reference>
<evidence type="ECO:0000256" key="2">
    <source>
        <dbReference type="ARBA" id="ARBA00023015"/>
    </source>
</evidence>
<keyword evidence="2" id="KW-0805">Transcription regulation</keyword>
<dbReference type="GO" id="GO:0042060">
    <property type="term" value="P:wound healing"/>
    <property type="evidence" value="ECO:0007669"/>
    <property type="project" value="UniProtKB-ARBA"/>
</dbReference>
<evidence type="ECO:0000256" key="1">
    <source>
        <dbReference type="ARBA" id="ARBA00004123"/>
    </source>
</evidence>
<dbReference type="OMA" id="GCLKREA"/>
<evidence type="ECO:0000259" key="8">
    <source>
        <dbReference type="PROSITE" id="PS50066"/>
    </source>
</evidence>
<dbReference type="PROSITE" id="PS00350">
    <property type="entry name" value="MADS_BOX_1"/>
    <property type="match status" value="1"/>
</dbReference>
<dbReference type="FunFam" id="3.40.1810.10:FF:000002">
    <property type="entry name" value="Serum response factor b"/>
    <property type="match status" value="1"/>
</dbReference>
<dbReference type="InterPro" id="IPR050142">
    <property type="entry name" value="MADS-box/MEF2_TF"/>
</dbReference>
<feature type="compositionally biased region" description="Low complexity" evidence="7">
    <location>
        <begin position="7"/>
        <end position="25"/>
    </location>
</feature>
<dbReference type="Pfam" id="PF00319">
    <property type="entry name" value="SRF-TF"/>
    <property type="match status" value="1"/>
</dbReference>
<dbReference type="Ensembl" id="ENSMMOT00000011523.1">
    <property type="protein sequence ID" value="ENSMMOP00000011327.1"/>
    <property type="gene ID" value="ENSMMOG00000008721.1"/>
</dbReference>
<keyword evidence="3" id="KW-0238">DNA-binding</keyword>
<feature type="compositionally biased region" description="Polar residues" evidence="7">
    <location>
        <begin position="314"/>
        <end position="335"/>
    </location>
</feature>
<dbReference type="InterPro" id="IPR002100">
    <property type="entry name" value="TF_MADSbox"/>
</dbReference>
<keyword evidence="10" id="KW-1185">Reference proteome</keyword>
<dbReference type="GO" id="GO:0046983">
    <property type="term" value="F:protein dimerization activity"/>
    <property type="evidence" value="ECO:0007669"/>
    <property type="project" value="InterPro"/>
</dbReference>
<dbReference type="SMART" id="SM00432">
    <property type="entry name" value="MADS"/>
    <property type="match status" value="1"/>
</dbReference>
<keyword evidence="4" id="KW-0804">Transcription</keyword>
<dbReference type="PRINTS" id="PR00404">
    <property type="entry name" value="MADSDOMAIN"/>
</dbReference>
<name>A0A3Q3WGM3_MOLML</name>
<feature type="compositionally biased region" description="Acidic residues" evidence="7">
    <location>
        <begin position="122"/>
        <end position="132"/>
    </location>
</feature>
<feature type="region of interest" description="Disordered" evidence="7">
    <location>
        <begin position="1"/>
        <end position="25"/>
    </location>
</feature>
<dbReference type="GO" id="GO:0045944">
    <property type="term" value="P:positive regulation of transcription by RNA polymerase II"/>
    <property type="evidence" value="ECO:0007669"/>
    <property type="project" value="InterPro"/>
</dbReference>
<evidence type="ECO:0000313" key="10">
    <source>
        <dbReference type="Proteomes" id="UP000261620"/>
    </source>
</evidence>
<dbReference type="PROSITE" id="PS50066">
    <property type="entry name" value="MADS_BOX_2"/>
    <property type="match status" value="1"/>
</dbReference>
<feature type="compositionally biased region" description="Basic and acidic residues" evidence="7">
    <location>
        <begin position="138"/>
        <end position="148"/>
    </location>
</feature>
<feature type="region of interest" description="Disordered" evidence="7">
    <location>
        <begin position="110"/>
        <end position="148"/>
    </location>
</feature>
<dbReference type="AlphaFoldDB" id="A0A3Q3WGM3"/>
<comment type="subcellular location">
    <subcellularLocation>
        <location evidence="1">Nucleus</location>
    </subcellularLocation>
</comment>